<sequence length="93" mass="10207">MKMAMGICRVVRFIDIDLFYGGFHVELLVKDEQALSEPVADVKSGFACERWLLLRYSVHPIGETHSGVAIGAVPHTVVKGGMCCRIETLSTAQ</sequence>
<dbReference type="AlphaFoldDB" id="A0A915I3Q3"/>
<reference evidence="2" key="1">
    <citation type="submission" date="2022-11" db="UniProtKB">
        <authorList>
            <consortium name="WormBaseParasite"/>
        </authorList>
    </citation>
    <scope>IDENTIFICATION</scope>
</reference>
<evidence type="ECO:0000313" key="1">
    <source>
        <dbReference type="Proteomes" id="UP000887565"/>
    </source>
</evidence>
<dbReference type="Proteomes" id="UP000887565">
    <property type="component" value="Unplaced"/>
</dbReference>
<dbReference type="WBParaSite" id="nRc.2.0.1.t08059-RA">
    <property type="protein sequence ID" value="nRc.2.0.1.t08059-RA"/>
    <property type="gene ID" value="nRc.2.0.1.g08059"/>
</dbReference>
<proteinExistence type="predicted"/>
<keyword evidence="1" id="KW-1185">Reference proteome</keyword>
<evidence type="ECO:0000313" key="2">
    <source>
        <dbReference type="WBParaSite" id="nRc.2.0.1.t08059-RA"/>
    </source>
</evidence>
<organism evidence="1 2">
    <name type="scientific">Romanomermis culicivorax</name>
    <name type="common">Nematode worm</name>
    <dbReference type="NCBI Taxonomy" id="13658"/>
    <lineage>
        <taxon>Eukaryota</taxon>
        <taxon>Metazoa</taxon>
        <taxon>Ecdysozoa</taxon>
        <taxon>Nematoda</taxon>
        <taxon>Enoplea</taxon>
        <taxon>Dorylaimia</taxon>
        <taxon>Mermithida</taxon>
        <taxon>Mermithoidea</taxon>
        <taxon>Mermithidae</taxon>
        <taxon>Romanomermis</taxon>
    </lineage>
</organism>
<accession>A0A915I3Q3</accession>
<protein>
    <submittedName>
        <fullName evidence="2">Uncharacterized protein</fullName>
    </submittedName>
</protein>
<name>A0A915I3Q3_ROMCU</name>